<evidence type="ECO:0000256" key="1">
    <source>
        <dbReference type="SAM" id="MobiDB-lite"/>
    </source>
</evidence>
<proteinExistence type="predicted"/>
<feature type="compositionally biased region" description="Low complexity" evidence="1">
    <location>
        <begin position="96"/>
        <end position="107"/>
    </location>
</feature>
<evidence type="ECO:0000313" key="2">
    <source>
        <dbReference type="EMBL" id="KAG9063207.1"/>
    </source>
</evidence>
<sequence length="178" mass="19352">MLLNIIVLGMGPTDLGEPLTDTGMKEANLDDGCPVLAGPRLEVFEREDDVEDELGDFEDTFFGPFAGETFTNGSHRQCTMAQVDGRPQISRQAEDQAAGGQATTVAGPKPHQEDLGMDQKLAWNDHDAIRPAIVAGRVEEKDSFSVALSPKAIHSNLYKGMKRRIQDTKKAKGRSIKG</sequence>
<evidence type="ECO:0000313" key="3">
    <source>
        <dbReference type="Proteomes" id="UP000707451"/>
    </source>
</evidence>
<organism evidence="2 3">
    <name type="scientific">Linnemannia hyalina</name>
    <dbReference type="NCBI Taxonomy" id="64524"/>
    <lineage>
        <taxon>Eukaryota</taxon>
        <taxon>Fungi</taxon>
        <taxon>Fungi incertae sedis</taxon>
        <taxon>Mucoromycota</taxon>
        <taxon>Mortierellomycotina</taxon>
        <taxon>Mortierellomycetes</taxon>
        <taxon>Mortierellales</taxon>
        <taxon>Mortierellaceae</taxon>
        <taxon>Linnemannia</taxon>
    </lineage>
</organism>
<protein>
    <submittedName>
        <fullName evidence="2">Uncharacterized protein</fullName>
    </submittedName>
</protein>
<gene>
    <name evidence="2" type="ORF">KI688_004809</name>
</gene>
<keyword evidence="3" id="KW-1185">Reference proteome</keyword>
<feature type="region of interest" description="Disordered" evidence="1">
    <location>
        <begin position="86"/>
        <end position="112"/>
    </location>
</feature>
<reference evidence="2" key="1">
    <citation type="submission" date="2021-06" db="EMBL/GenBank/DDBJ databases">
        <title>Genome Sequence of Mortierella hyaline Strain SCG-10, a Cold-Adapted, Nitrate-Reducing Fungus Isolated from Soil in Minnesota, USA.</title>
        <authorList>
            <person name="Aldossari N."/>
        </authorList>
    </citation>
    <scope>NUCLEOTIDE SEQUENCE</scope>
    <source>
        <strain evidence="2">SCG-10</strain>
    </source>
</reference>
<dbReference type="AlphaFoldDB" id="A0A9P8BRR8"/>
<dbReference type="OrthoDB" id="10466137at2759"/>
<dbReference type="Proteomes" id="UP000707451">
    <property type="component" value="Unassembled WGS sequence"/>
</dbReference>
<accession>A0A9P8BRR8</accession>
<name>A0A9P8BRR8_9FUNG</name>
<comment type="caution">
    <text evidence="2">The sequence shown here is derived from an EMBL/GenBank/DDBJ whole genome shotgun (WGS) entry which is preliminary data.</text>
</comment>
<dbReference type="EMBL" id="JAHRHY010000017">
    <property type="protein sequence ID" value="KAG9063207.1"/>
    <property type="molecule type" value="Genomic_DNA"/>
</dbReference>